<sequence>MSEETGRTRRTFLKLTGAAAAGTALATPAAAASDDWRVVDSGVGTTLYDAAMTSEGPYAVGAGGLVLARRRDGWQPVLERGPTVQSNPLRGCDVTDDGRHLWFCGGSGVIGQYDVVEEELTDYSAPMGKTSTWRNLAVRGDAGSESVYLVNGSGEFLAGTKTSAGGMDWGDVVKPGGGSSAPGIDFWSEDDGYVCDTSSMVYRTQDGGQTWTTVGINGASVSLYDVAVRNEGDLDVAGGNGTIYRLNDGDGKGWKRKNVGEETVLAVYRTGAEGGLGCGTGGYVYDRKKNKWDRVETPTTNTLRGVATGDSGEYPQVAVGDSGTIVERGTYTADLPHTVSLSADSSLEYRLEVDGAVVATGDVESGDTVTNRTTRFSVDTVTGALTSGDTDTYDYSGEIVDLEVTSGDASALSVTVDGSESSLKRLASEPWTEVASPTGKTLEGVVQTVEGPYAVGSGGEVLARRADGWDLVLESGPTTESNPLTGAAVSDDGRNVWFCGGSGVIGQYDVVDEQVTDYSAPNGKTSTWEDLAVTGAAGSETVHLVNGSGEYLTGTKTSAGGMDWGSAFKPGGGSSMKAVTFLDASTGYIVDTNAKVYETTNGGDSFTVVGIDGGSVGLYGVDATATDDVVAAGGDGTLFRYNGAVWTKLYAGGNQLNDVSLDGPDGLTCGAGGTVWELSQDGWEPVETPVTAPLSGVSLDTTGTYPDVAVGASGTILERGGYTATPSDTLTISTTDGSEVAYRIEVDGVVEKADGADAGDSVADGTVEGSVGGTDLDDGYRFSGDIVDFTVTSGDPSALAIEVNDESQTVGQLSAAGWTEAASPTGNGLNGAAVGADGPYAVSGGGEVLARRDDGWTVVTTFPGGGNTFALTCADASSNGGNVWFAGASGAVGRYDTATGTVSDYSAPKGKTSTWEAVAVAGPAGAETLFLANGSGEVLTGTNNAGVVTWGDVKKPGGGSSIKGGTALDASTAYFVDTNAKVYETTDGGESWSTVGITGGTVGLYGVGAGSTEDISVAGGDGSVLRYNGAVWTRLDVADGGFTALVRDGGNALAVGGSGRIYRRTWDGWEREETPAAVTLDGVALGGAFPDVAVGSSGTIFERRL</sequence>
<keyword evidence="2" id="KW-1185">Reference proteome</keyword>
<reference evidence="1 2" key="1">
    <citation type="journal article" date="2019" name="Int. J. Syst. Evol. Microbiol.">
        <title>The Global Catalogue of Microorganisms (GCM) 10K type strain sequencing project: providing services to taxonomists for standard genome sequencing and annotation.</title>
        <authorList>
            <consortium name="The Broad Institute Genomics Platform"/>
            <consortium name="The Broad Institute Genome Sequencing Center for Infectious Disease"/>
            <person name="Wu L."/>
            <person name="Ma J."/>
        </authorList>
    </citation>
    <scope>NUCLEOTIDE SEQUENCE [LARGE SCALE GENOMIC DNA]</scope>
    <source>
        <strain evidence="1 2">CGMCC 1.12563</strain>
    </source>
</reference>
<gene>
    <name evidence="1" type="ORF">ACFSBT_11605</name>
</gene>
<organism evidence="1 2">
    <name type="scientific">Halomarina rubra</name>
    <dbReference type="NCBI Taxonomy" id="2071873"/>
    <lineage>
        <taxon>Archaea</taxon>
        <taxon>Methanobacteriati</taxon>
        <taxon>Methanobacteriota</taxon>
        <taxon>Stenosarchaea group</taxon>
        <taxon>Halobacteria</taxon>
        <taxon>Halobacteriales</taxon>
        <taxon>Natronomonadaceae</taxon>
        <taxon>Halomarina</taxon>
    </lineage>
</organism>
<dbReference type="SUPFAM" id="SSF82171">
    <property type="entry name" value="DPP6 N-terminal domain-like"/>
    <property type="match status" value="1"/>
</dbReference>
<dbReference type="Proteomes" id="UP001597187">
    <property type="component" value="Unassembled WGS sequence"/>
</dbReference>
<dbReference type="Gene3D" id="2.130.10.10">
    <property type="entry name" value="YVTN repeat-like/Quinoprotein amine dehydrogenase"/>
    <property type="match status" value="1"/>
</dbReference>
<dbReference type="RefSeq" id="WP_250873886.1">
    <property type="nucleotide sequence ID" value="NZ_JALXFV010000005.1"/>
</dbReference>
<evidence type="ECO:0000313" key="2">
    <source>
        <dbReference type="Proteomes" id="UP001597187"/>
    </source>
</evidence>
<protein>
    <submittedName>
        <fullName evidence="1">Uncharacterized protein</fullName>
    </submittedName>
</protein>
<accession>A0ABD6AWC7</accession>
<dbReference type="InterPro" id="IPR015943">
    <property type="entry name" value="WD40/YVTN_repeat-like_dom_sf"/>
</dbReference>
<dbReference type="PROSITE" id="PS51318">
    <property type="entry name" value="TAT"/>
    <property type="match status" value="1"/>
</dbReference>
<dbReference type="EMBL" id="JBHUDC010000005">
    <property type="protein sequence ID" value="MFD1513924.1"/>
    <property type="molecule type" value="Genomic_DNA"/>
</dbReference>
<name>A0ABD6AWC7_9EURY</name>
<dbReference type="InterPro" id="IPR006311">
    <property type="entry name" value="TAT_signal"/>
</dbReference>
<dbReference type="AlphaFoldDB" id="A0ABD6AWC7"/>
<comment type="caution">
    <text evidence="1">The sequence shown here is derived from an EMBL/GenBank/DDBJ whole genome shotgun (WGS) entry which is preliminary data.</text>
</comment>
<dbReference type="SUPFAM" id="SSF63829">
    <property type="entry name" value="Calcium-dependent phosphotriesterase"/>
    <property type="match status" value="1"/>
</dbReference>
<proteinExistence type="predicted"/>
<evidence type="ECO:0000313" key="1">
    <source>
        <dbReference type="EMBL" id="MFD1513924.1"/>
    </source>
</evidence>